<proteinExistence type="predicted"/>
<organism evidence="1 2">
    <name type="scientific">Candidatus Amesbacteria bacterium GW2011_GWA2_47_11b</name>
    <dbReference type="NCBI Taxonomy" id="1618358"/>
    <lineage>
        <taxon>Bacteria</taxon>
        <taxon>Candidatus Amesiibacteriota</taxon>
    </lineage>
</organism>
<dbReference type="EMBL" id="LCNO01000022">
    <property type="protein sequence ID" value="KKU57223.1"/>
    <property type="molecule type" value="Genomic_DNA"/>
</dbReference>
<gene>
    <name evidence="1" type="ORF">UX80_C0022G0003</name>
</gene>
<name>A0A0G1TSU8_9BACT</name>
<dbReference type="STRING" id="1618358.UX80_C0022G0003"/>
<evidence type="ECO:0000313" key="1">
    <source>
        <dbReference type="EMBL" id="KKU57223.1"/>
    </source>
</evidence>
<accession>A0A0G1TSU8</accession>
<sequence>MQAAIGLMKFALIKLIEVDLLWIERVAEPWYVRTGASEQMMARLRVQVEQRKGLSEKLGARPEINPN</sequence>
<dbReference type="Proteomes" id="UP000034307">
    <property type="component" value="Unassembled WGS sequence"/>
</dbReference>
<dbReference type="AlphaFoldDB" id="A0A0G1TSU8"/>
<evidence type="ECO:0000313" key="2">
    <source>
        <dbReference type="Proteomes" id="UP000034307"/>
    </source>
</evidence>
<reference evidence="1 2" key="1">
    <citation type="journal article" date="2015" name="Nature">
        <title>rRNA introns, odd ribosomes, and small enigmatic genomes across a large radiation of phyla.</title>
        <authorList>
            <person name="Brown C.T."/>
            <person name="Hug L.A."/>
            <person name="Thomas B.C."/>
            <person name="Sharon I."/>
            <person name="Castelle C.J."/>
            <person name="Singh A."/>
            <person name="Wilkins M.J."/>
            <person name="Williams K.H."/>
            <person name="Banfield J.F."/>
        </authorList>
    </citation>
    <scope>NUCLEOTIDE SEQUENCE [LARGE SCALE GENOMIC DNA]</scope>
</reference>
<comment type="caution">
    <text evidence="1">The sequence shown here is derived from an EMBL/GenBank/DDBJ whole genome shotgun (WGS) entry which is preliminary data.</text>
</comment>
<protein>
    <submittedName>
        <fullName evidence="1">Uncharacterized protein</fullName>
    </submittedName>
</protein>